<evidence type="ECO:0008006" key="3">
    <source>
        <dbReference type="Google" id="ProtNLM"/>
    </source>
</evidence>
<evidence type="ECO:0000313" key="2">
    <source>
        <dbReference type="Proteomes" id="UP000034196"/>
    </source>
</evidence>
<protein>
    <recommendedName>
        <fullName evidence="3">Methyltransferase domain-containing protein</fullName>
    </recommendedName>
</protein>
<dbReference type="InterPro" id="IPR029063">
    <property type="entry name" value="SAM-dependent_MTases_sf"/>
</dbReference>
<reference evidence="1" key="1">
    <citation type="submission" date="2016-10" db="EMBL/GenBank/DDBJ databases">
        <title>Genome sequence of Streptomyces mangrovisoli MUSC 149.</title>
        <authorList>
            <person name="Lee L.-H."/>
            <person name="Ser H.-L."/>
        </authorList>
    </citation>
    <scope>NUCLEOTIDE SEQUENCE [LARGE SCALE GENOMIC DNA]</scope>
    <source>
        <strain evidence="1">MUSC 149</strain>
    </source>
</reference>
<dbReference type="Proteomes" id="UP000034196">
    <property type="component" value="Unassembled WGS sequence"/>
</dbReference>
<dbReference type="Gene3D" id="3.40.50.150">
    <property type="entry name" value="Vaccinia Virus protein VP39"/>
    <property type="match status" value="1"/>
</dbReference>
<sequence>MVRLHQRFPSHRLMSGARRVVDDAIDEVRLRLDALPDGIYQPVPGIRVRKAKRSVGTGSRWAAMAPVVERLKVETALDVGANVGYFPIRLAQRGIASVALEADPKCVRTAMTAVRRNRLDNVAVTSLEFRPDTLGLLPATDCTLLLSLWHHLVREMGFGTATDLLRGLWSRTGKVMFFDSGEDEMPESFGLPRMVPTADVWLAEYLGKNCADGRVEHLGRHRAFDADGLPTDRALFAVVREAPAAPQGGSGGAARP</sequence>
<comment type="caution">
    <text evidence="1">The sequence shown here is derived from an EMBL/GenBank/DDBJ whole genome shotgun (WGS) entry which is preliminary data.</text>
</comment>
<name>A0A1J4P218_9ACTN</name>
<proteinExistence type="predicted"/>
<dbReference type="SUPFAM" id="SSF53335">
    <property type="entry name" value="S-adenosyl-L-methionine-dependent methyltransferases"/>
    <property type="match status" value="2"/>
</dbReference>
<gene>
    <name evidence="1" type="ORF">WN71_011325</name>
</gene>
<dbReference type="AlphaFoldDB" id="A0A1J4P218"/>
<accession>A0A1J4P218</accession>
<dbReference type="CDD" id="cd02440">
    <property type="entry name" value="AdoMet_MTases"/>
    <property type="match status" value="1"/>
</dbReference>
<evidence type="ECO:0000313" key="1">
    <source>
        <dbReference type="EMBL" id="OIJ67788.1"/>
    </source>
</evidence>
<organism evidence="1 2">
    <name type="scientific">Streptomyces mangrovisoli</name>
    <dbReference type="NCBI Taxonomy" id="1428628"/>
    <lineage>
        <taxon>Bacteria</taxon>
        <taxon>Bacillati</taxon>
        <taxon>Actinomycetota</taxon>
        <taxon>Actinomycetes</taxon>
        <taxon>Kitasatosporales</taxon>
        <taxon>Streptomycetaceae</taxon>
        <taxon>Streptomyces</taxon>
    </lineage>
</organism>
<dbReference type="STRING" id="1428628.WN71_011325"/>
<keyword evidence="2" id="KW-1185">Reference proteome</keyword>
<dbReference type="EMBL" id="LAVA02000022">
    <property type="protein sequence ID" value="OIJ67788.1"/>
    <property type="molecule type" value="Genomic_DNA"/>
</dbReference>